<dbReference type="SUPFAM" id="SSF51905">
    <property type="entry name" value="FAD/NAD(P)-binding domain"/>
    <property type="match status" value="1"/>
</dbReference>
<dbReference type="Gene3D" id="3.40.50.2000">
    <property type="entry name" value="Glycogen Phosphorylase B"/>
    <property type="match status" value="2"/>
</dbReference>
<evidence type="ECO:0000256" key="5">
    <source>
        <dbReference type="ARBA" id="ARBA00023002"/>
    </source>
</evidence>
<proteinExistence type="inferred from homology"/>
<dbReference type="InterPro" id="IPR008255">
    <property type="entry name" value="Pyr_nucl-diS_OxRdtase_2_AS"/>
</dbReference>
<evidence type="ECO:0000313" key="12">
    <source>
        <dbReference type="Proteomes" id="UP001064489"/>
    </source>
</evidence>
<keyword evidence="4 8" id="KW-0521">NADP</keyword>
<keyword evidence="6" id="KW-1015">Disulfide bond</keyword>
<dbReference type="Pfam" id="PF07992">
    <property type="entry name" value="Pyr_redox_2"/>
    <property type="match status" value="1"/>
</dbReference>
<dbReference type="EMBL" id="JAJSOW010000003">
    <property type="protein sequence ID" value="KAI9196656.1"/>
    <property type="molecule type" value="Genomic_DNA"/>
</dbReference>
<evidence type="ECO:0000256" key="9">
    <source>
        <dbReference type="SAM" id="SignalP"/>
    </source>
</evidence>
<keyword evidence="3 8" id="KW-0274">FAD</keyword>
<dbReference type="NCBIfam" id="TIGR01292">
    <property type="entry name" value="TRX_reduct"/>
    <property type="match status" value="1"/>
</dbReference>
<evidence type="ECO:0000313" key="11">
    <source>
        <dbReference type="EMBL" id="KAI9196656.1"/>
    </source>
</evidence>
<accession>A0AAD5JN11</accession>
<dbReference type="SUPFAM" id="SSF53756">
    <property type="entry name" value="UDP-Glycosyltransferase/glycogen phosphorylase"/>
    <property type="match status" value="1"/>
</dbReference>
<dbReference type="AlphaFoldDB" id="A0AAD5JN11"/>
<feature type="signal peptide" evidence="9">
    <location>
        <begin position="1"/>
        <end position="18"/>
    </location>
</feature>
<dbReference type="PRINTS" id="PR00469">
    <property type="entry name" value="PNDRDTASEII"/>
</dbReference>
<name>A0AAD5JN11_ACENE</name>
<evidence type="ECO:0000256" key="1">
    <source>
        <dbReference type="ARBA" id="ARBA00009333"/>
    </source>
</evidence>
<dbReference type="PRINTS" id="PR00368">
    <property type="entry name" value="FADPNR"/>
</dbReference>
<dbReference type="PANTHER" id="PTHR48105">
    <property type="entry name" value="THIOREDOXIN REDUCTASE 1-RELATED-RELATED"/>
    <property type="match status" value="1"/>
</dbReference>
<evidence type="ECO:0000256" key="7">
    <source>
        <dbReference type="ARBA" id="ARBA00023284"/>
    </source>
</evidence>
<dbReference type="EC" id="1.8.1.9" evidence="8"/>
<comment type="caution">
    <text evidence="11">The sequence shown here is derived from an EMBL/GenBank/DDBJ whole genome shotgun (WGS) entry which is preliminary data.</text>
</comment>
<comment type="catalytic activity">
    <reaction evidence="8">
        <text>[thioredoxin]-dithiol + NADP(+) = [thioredoxin]-disulfide + NADPH + H(+)</text>
        <dbReference type="Rhea" id="RHEA:20345"/>
        <dbReference type="Rhea" id="RHEA-COMP:10698"/>
        <dbReference type="Rhea" id="RHEA-COMP:10700"/>
        <dbReference type="ChEBI" id="CHEBI:15378"/>
        <dbReference type="ChEBI" id="CHEBI:29950"/>
        <dbReference type="ChEBI" id="CHEBI:50058"/>
        <dbReference type="ChEBI" id="CHEBI:57783"/>
        <dbReference type="ChEBI" id="CHEBI:58349"/>
        <dbReference type="EC" id="1.8.1.9"/>
    </reaction>
</comment>
<evidence type="ECO:0000256" key="6">
    <source>
        <dbReference type="ARBA" id="ARBA00023157"/>
    </source>
</evidence>
<evidence type="ECO:0000256" key="8">
    <source>
        <dbReference type="RuleBase" id="RU003881"/>
    </source>
</evidence>
<organism evidence="11 12">
    <name type="scientific">Acer negundo</name>
    <name type="common">Box elder</name>
    <dbReference type="NCBI Taxonomy" id="4023"/>
    <lineage>
        <taxon>Eukaryota</taxon>
        <taxon>Viridiplantae</taxon>
        <taxon>Streptophyta</taxon>
        <taxon>Embryophyta</taxon>
        <taxon>Tracheophyta</taxon>
        <taxon>Spermatophyta</taxon>
        <taxon>Magnoliopsida</taxon>
        <taxon>eudicotyledons</taxon>
        <taxon>Gunneridae</taxon>
        <taxon>Pentapetalae</taxon>
        <taxon>rosids</taxon>
        <taxon>malvids</taxon>
        <taxon>Sapindales</taxon>
        <taxon>Sapindaceae</taxon>
        <taxon>Hippocastanoideae</taxon>
        <taxon>Acereae</taxon>
        <taxon>Acer</taxon>
    </lineage>
</organism>
<dbReference type="InterPro" id="IPR005982">
    <property type="entry name" value="Thioredox_Rdtase"/>
</dbReference>
<keyword evidence="7 8" id="KW-0676">Redox-active center</keyword>
<dbReference type="Gene3D" id="3.50.50.60">
    <property type="entry name" value="FAD/NAD(P)-binding domain"/>
    <property type="match status" value="2"/>
</dbReference>
<gene>
    <name evidence="11" type="ORF">LWI28_025816</name>
</gene>
<evidence type="ECO:0000256" key="2">
    <source>
        <dbReference type="ARBA" id="ARBA00022630"/>
    </source>
</evidence>
<keyword evidence="9" id="KW-0732">Signal</keyword>
<evidence type="ECO:0000259" key="10">
    <source>
        <dbReference type="Pfam" id="PF07992"/>
    </source>
</evidence>
<reference evidence="11" key="2">
    <citation type="submission" date="2023-02" db="EMBL/GenBank/DDBJ databases">
        <authorList>
            <person name="Swenson N.G."/>
            <person name="Wegrzyn J.L."/>
            <person name="Mcevoy S.L."/>
        </authorList>
    </citation>
    <scope>NUCLEOTIDE SEQUENCE</scope>
    <source>
        <strain evidence="11">91603</strain>
        <tissue evidence="11">Leaf</tissue>
    </source>
</reference>
<dbReference type="FunFam" id="3.50.50.60:FF:000064">
    <property type="entry name" value="Thioredoxin reductase"/>
    <property type="match status" value="1"/>
</dbReference>
<protein>
    <recommendedName>
        <fullName evidence="8">Thioredoxin reductase</fullName>
        <ecNumber evidence="8">1.8.1.9</ecNumber>
    </recommendedName>
</protein>
<evidence type="ECO:0000256" key="3">
    <source>
        <dbReference type="ARBA" id="ARBA00022827"/>
    </source>
</evidence>
<dbReference type="InterPro" id="IPR050097">
    <property type="entry name" value="Ferredoxin-NADP_redctase_2"/>
</dbReference>
<feature type="domain" description="FAD/NAD(P)-binding" evidence="10">
    <location>
        <begin position="51"/>
        <end position="352"/>
    </location>
</feature>
<reference evidence="11" key="1">
    <citation type="journal article" date="2022" name="Plant J.">
        <title>Strategies of tolerance reflected in two North American maple genomes.</title>
        <authorList>
            <person name="McEvoy S.L."/>
            <person name="Sezen U.U."/>
            <person name="Trouern-Trend A."/>
            <person name="McMahon S.M."/>
            <person name="Schaberg P.G."/>
            <person name="Yang J."/>
            <person name="Wegrzyn J.L."/>
            <person name="Swenson N.G."/>
        </authorList>
    </citation>
    <scope>NUCLEOTIDE SEQUENCE</scope>
    <source>
        <strain evidence="11">91603</strain>
    </source>
</reference>
<dbReference type="Proteomes" id="UP001064489">
    <property type="component" value="Chromosome 1"/>
</dbReference>
<keyword evidence="2 8" id="KW-0285">Flavoprotein</keyword>
<dbReference type="InterPro" id="IPR023753">
    <property type="entry name" value="FAD/NAD-binding_dom"/>
</dbReference>
<dbReference type="GO" id="GO:0004791">
    <property type="term" value="F:thioredoxin-disulfide reductase (NADPH) activity"/>
    <property type="evidence" value="ECO:0007669"/>
    <property type="project" value="UniProtKB-EC"/>
</dbReference>
<keyword evidence="12" id="KW-1185">Reference proteome</keyword>
<feature type="chain" id="PRO_5042232171" description="Thioredoxin reductase" evidence="9">
    <location>
        <begin position="19"/>
        <end position="568"/>
    </location>
</feature>
<evidence type="ECO:0000256" key="4">
    <source>
        <dbReference type="ARBA" id="ARBA00022857"/>
    </source>
</evidence>
<dbReference type="InterPro" id="IPR036188">
    <property type="entry name" value="FAD/NAD-bd_sf"/>
</dbReference>
<dbReference type="GO" id="GO:0019430">
    <property type="term" value="P:removal of superoxide radicals"/>
    <property type="evidence" value="ECO:0007669"/>
    <property type="project" value="InterPro"/>
</dbReference>
<comment type="similarity">
    <text evidence="1">Belongs to the class-II pyridine nucleotide-disulfide oxidoreductase family.</text>
</comment>
<comment type="cofactor">
    <cofactor evidence="8">
        <name>FAD</name>
        <dbReference type="ChEBI" id="CHEBI:57692"/>
    </cofactor>
    <text evidence="8">Binds 1 FAD per subunit.</text>
</comment>
<keyword evidence="5 8" id="KW-0560">Oxidoreductase</keyword>
<dbReference type="PROSITE" id="PS00573">
    <property type="entry name" value="PYRIDINE_REDOX_2"/>
    <property type="match status" value="1"/>
</dbReference>
<dbReference type="GO" id="GO:0005737">
    <property type="term" value="C:cytoplasm"/>
    <property type="evidence" value="ECO:0007669"/>
    <property type="project" value="InterPro"/>
</dbReference>
<sequence>MSPNKLKFLLNKVRGVLGLATTSAVAAASLSTSTAPKITNAMDELQTLKTKVCIIGSGPAAHTAAIYASRAELKPILFEGWMANDIAPGGQLTTTTDVENFPGFPEGILGFEFMDRCRNQSLRFGTQIFTETVNKVDFSSFPYKVLTDSKAVLADSVIIATGAVSKRLKFLGSGDGPEGFWNRGISACAVCDGAAPIFRNKPLAVIGGGDSAMEEATFLTKYGSKVHIIHRRDTFRASKIMQNRALTNPKIDVIWNSVIVEAYGDGEKGVLGGLKVKNVVTGEVSDLKVSGLFFAIGHEPATKCLDGQLELDSEGYIVTKPGTTQTSVRGVFSAGDVQDKKYRQAVTAAGTGCMAALEAEHYLQEMGSQEVNSFYCLYRQGRFEIPPRGSARVVSLPCTSMPLLGFDDLPWFVHDNISYQRVRDVIFNQFSNIEEPNWLFCNTFDELEDKMVMWMGSQWQVKTIGQTIPSIYLDKRLKVDRDYGLSLFKLNIDTCIKWLDSNGADSVVYMSFGSLAALGEAQMEELAWGMKRRNNYFLCVVRESEKKKLPSNFIEETSDKGLVVTWSP</sequence>